<keyword evidence="3" id="KW-1185">Reference proteome</keyword>
<protein>
    <submittedName>
        <fullName evidence="2">Uncharacterized protein</fullName>
    </submittedName>
</protein>
<dbReference type="AlphaFoldDB" id="A0A6A5QIX9"/>
<organism evidence="2 3">
    <name type="scientific">Ampelomyces quisqualis</name>
    <name type="common">Powdery mildew agent</name>
    <dbReference type="NCBI Taxonomy" id="50730"/>
    <lineage>
        <taxon>Eukaryota</taxon>
        <taxon>Fungi</taxon>
        <taxon>Dikarya</taxon>
        <taxon>Ascomycota</taxon>
        <taxon>Pezizomycotina</taxon>
        <taxon>Dothideomycetes</taxon>
        <taxon>Pleosporomycetidae</taxon>
        <taxon>Pleosporales</taxon>
        <taxon>Pleosporineae</taxon>
        <taxon>Phaeosphaeriaceae</taxon>
        <taxon>Ampelomyces</taxon>
    </lineage>
</organism>
<feature type="compositionally biased region" description="Polar residues" evidence="1">
    <location>
        <begin position="8"/>
        <end position="18"/>
    </location>
</feature>
<feature type="region of interest" description="Disordered" evidence="1">
    <location>
        <begin position="1"/>
        <end position="91"/>
    </location>
</feature>
<reference evidence="2" key="1">
    <citation type="journal article" date="2020" name="Stud. Mycol.">
        <title>101 Dothideomycetes genomes: a test case for predicting lifestyles and emergence of pathogens.</title>
        <authorList>
            <person name="Haridas S."/>
            <person name="Albert R."/>
            <person name="Binder M."/>
            <person name="Bloem J."/>
            <person name="Labutti K."/>
            <person name="Salamov A."/>
            <person name="Andreopoulos B."/>
            <person name="Baker S."/>
            <person name="Barry K."/>
            <person name="Bills G."/>
            <person name="Bluhm B."/>
            <person name="Cannon C."/>
            <person name="Castanera R."/>
            <person name="Culley D."/>
            <person name="Daum C."/>
            <person name="Ezra D."/>
            <person name="Gonzalez J."/>
            <person name="Henrissat B."/>
            <person name="Kuo A."/>
            <person name="Liang C."/>
            <person name="Lipzen A."/>
            <person name="Lutzoni F."/>
            <person name="Magnuson J."/>
            <person name="Mondo S."/>
            <person name="Nolan M."/>
            <person name="Ohm R."/>
            <person name="Pangilinan J."/>
            <person name="Park H.-J."/>
            <person name="Ramirez L."/>
            <person name="Alfaro M."/>
            <person name="Sun H."/>
            <person name="Tritt A."/>
            <person name="Yoshinaga Y."/>
            <person name="Zwiers L.-H."/>
            <person name="Turgeon B."/>
            <person name="Goodwin S."/>
            <person name="Spatafora J."/>
            <person name="Crous P."/>
            <person name="Grigoriev I."/>
        </authorList>
    </citation>
    <scope>NUCLEOTIDE SEQUENCE</scope>
    <source>
        <strain evidence="2">HMLAC05119</strain>
    </source>
</reference>
<sequence>MHHRPPVQRSTAQKSQSPRAPCWPAPRSPNRKTQITLFRLHDPRPCCARGPPCHPHTSRPKTSLPGRDGLGAREQPGAEVLSRWTGGWRTA</sequence>
<gene>
    <name evidence="2" type="ORF">BDU57DRAFT_518374</name>
</gene>
<proteinExistence type="predicted"/>
<name>A0A6A5QIX9_AMPQU</name>
<evidence type="ECO:0000256" key="1">
    <source>
        <dbReference type="SAM" id="MobiDB-lite"/>
    </source>
</evidence>
<dbReference type="Proteomes" id="UP000800096">
    <property type="component" value="Unassembled WGS sequence"/>
</dbReference>
<dbReference type="EMBL" id="ML979136">
    <property type="protein sequence ID" value="KAF1915413.1"/>
    <property type="molecule type" value="Genomic_DNA"/>
</dbReference>
<evidence type="ECO:0000313" key="3">
    <source>
        <dbReference type="Proteomes" id="UP000800096"/>
    </source>
</evidence>
<accession>A0A6A5QIX9</accession>
<evidence type="ECO:0000313" key="2">
    <source>
        <dbReference type="EMBL" id="KAF1915413.1"/>
    </source>
</evidence>